<protein>
    <submittedName>
        <fullName evidence="4">Transposase</fullName>
    </submittedName>
</protein>
<reference evidence="4 5" key="1">
    <citation type="submission" date="2020-08" db="EMBL/GenBank/DDBJ databases">
        <title>Exploring microbial biodiversity for novel pathways involved in the catabolism of aromatic compounds derived from lignin.</title>
        <authorList>
            <person name="Elkins J."/>
        </authorList>
    </citation>
    <scope>NUCLEOTIDE SEQUENCE [LARGE SCALE GENOMIC DNA]</scope>
    <source>
        <strain evidence="4 5">B1D3A</strain>
    </source>
</reference>
<dbReference type="InterPro" id="IPR008490">
    <property type="entry name" value="Transposase_InsH_N"/>
</dbReference>
<name>A0ABR6NH45_9SPHN</name>
<dbReference type="InterPro" id="IPR025668">
    <property type="entry name" value="Tnp_DDE_dom"/>
</dbReference>
<dbReference type="InterPro" id="IPR047629">
    <property type="entry name" value="IS1182_transpos"/>
</dbReference>
<dbReference type="EMBL" id="JACHKA010000001">
    <property type="protein sequence ID" value="MBB5986607.1"/>
    <property type="molecule type" value="Genomic_DNA"/>
</dbReference>
<dbReference type="NCBIfam" id="NF033551">
    <property type="entry name" value="transpos_IS1182"/>
    <property type="match status" value="1"/>
</dbReference>
<dbReference type="Proteomes" id="UP001138540">
    <property type="component" value="Unassembled WGS sequence"/>
</dbReference>
<feature type="domain" description="Transposase DDE" evidence="3">
    <location>
        <begin position="349"/>
        <end position="464"/>
    </location>
</feature>
<feature type="coiled-coil region" evidence="1">
    <location>
        <begin position="166"/>
        <end position="222"/>
    </location>
</feature>
<keyword evidence="1" id="KW-0175">Coiled coil</keyword>
<evidence type="ECO:0000256" key="1">
    <source>
        <dbReference type="SAM" id="Coils"/>
    </source>
</evidence>
<proteinExistence type="predicted"/>
<dbReference type="Pfam" id="PF05598">
    <property type="entry name" value="DUF772"/>
    <property type="match status" value="1"/>
</dbReference>
<organism evidence="4 5">
    <name type="scientific">Sphingobium lignivorans</name>
    <dbReference type="NCBI Taxonomy" id="2735886"/>
    <lineage>
        <taxon>Bacteria</taxon>
        <taxon>Pseudomonadati</taxon>
        <taxon>Pseudomonadota</taxon>
        <taxon>Alphaproteobacteria</taxon>
        <taxon>Sphingomonadales</taxon>
        <taxon>Sphingomonadaceae</taxon>
        <taxon>Sphingobium</taxon>
    </lineage>
</organism>
<dbReference type="Pfam" id="PF13751">
    <property type="entry name" value="DDE_Tnp_1_6"/>
    <property type="match status" value="1"/>
</dbReference>
<accession>A0ABR6NH45</accession>
<evidence type="ECO:0000259" key="3">
    <source>
        <dbReference type="Pfam" id="PF13751"/>
    </source>
</evidence>
<sequence length="478" mass="54095">MSRFVQGEDRRQDYLLPASLDDYVSADNPVRAVEAFIDALDLKALEFAGMTPAETGRPAYHPATMLKIYLYGYLNRVQSSRRLKRETQRNIELMWLTGRLAPDFKTIANFRQANGAAIQSVCSQFIVLCRQLGLFKRAVVAIDGSKMKAVDNRDKNYTAAKVASRMKQVQDNIDRYLDALDRTDREENDIAEPKAKRLTEKIARLRAQLRDLAAREEEVQNAPDQQVSLTDPDARAMASAGRGTSIVGYNLQAAVDAEHHLIVAHELLNIGYDRGQLAPMAAKAKDAMGVEALDAMADRGYFKGEDIRTCEGMGVTAFVPRPLTSGAKAQGRFGKQDFFYLEQENVYRCPAGKDLIYRYTSVEDGMTLHSYWSSNCQTCALHDQCTTGKERRVRRWEHEAVVEAMERRLDRRPEAMRIRRQTVEHPFGTLKSWMGSTHFQMKTLKHVRTEASLHILAYNFKRLVGILGVQPLIAAIQR</sequence>
<evidence type="ECO:0000313" key="4">
    <source>
        <dbReference type="EMBL" id="MBB5986607.1"/>
    </source>
</evidence>
<keyword evidence="5" id="KW-1185">Reference proteome</keyword>
<dbReference type="RefSeq" id="WP_184154297.1">
    <property type="nucleotide sequence ID" value="NZ_JACHKA010000001.1"/>
</dbReference>
<dbReference type="PANTHER" id="PTHR33408">
    <property type="entry name" value="TRANSPOSASE"/>
    <property type="match status" value="1"/>
</dbReference>
<comment type="caution">
    <text evidence="4">The sequence shown here is derived from an EMBL/GenBank/DDBJ whole genome shotgun (WGS) entry which is preliminary data.</text>
</comment>
<gene>
    <name evidence="4" type="ORF">HNP60_002581</name>
</gene>
<feature type="domain" description="Transposase InsH N-terminal" evidence="2">
    <location>
        <begin position="19"/>
        <end position="112"/>
    </location>
</feature>
<dbReference type="PANTHER" id="PTHR33408:SF2">
    <property type="entry name" value="TRANSPOSASE DDE DOMAIN-CONTAINING PROTEIN"/>
    <property type="match status" value="1"/>
</dbReference>
<evidence type="ECO:0000313" key="5">
    <source>
        <dbReference type="Proteomes" id="UP001138540"/>
    </source>
</evidence>
<evidence type="ECO:0000259" key="2">
    <source>
        <dbReference type="Pfam" id="PF05598"/>
    </source>
</evidence>